<proteinExistence type="inferred from homology"/>
<evidence type="ECO:0008006" key="5">
    <source>
        <dbReference type="Google" id="ProtNLM"/>
    </source>
</evidence>
<accession>A0ABR1CGM0</accession>
<evidence type="ECO:0000313" key="3">
    <source>
        <dbReference type="EMBL" id="KAK6737589.1"/>
    </source>
</evidence>
<sequence length="525" mass="59326">MDENENESSDLPSDPEAHTPNNEMSGDRNDAEVNNVTPDSKKRRVWESTPVDVPTTSGSETNNQLPPWVAGGSPAHFISSDDLLKMSLAMDNLALVHEIAIDPNFSVSEIPKNPIEAAVKENMYRAYWDILSEDLRKDPPDHGHAFNLLMEIKQTILEDVLSPAHVRLRAEVDSVLDENALRSKMEQNCLDVRGIGRFIVDLLGRLCAPERDPIVEKLRHEEGIVELIKGIFGLIDIMKNDLTNYTISQNRDVVEEYSAQFEYKEFLKYLDKFPDGSVMTKEWLKVAYHEAYASTSSTNAEPEAKREKLEENPPSDEEVVKSTSKGYLRLVQSQTPSPYPETLRIDRSRLCALAEKFLQMNIVTSAVFVACNLAGKQVTESEGFKKSLKDQLIVITNDIEEKNLDVTVEAVCEQCVCMVTKRASDLSVELPVGQEKMLRQQIKAITDEHNAIRMLVQSRIATFVEEMLCSPSEVPRRLLPGLSIIQRELCAFTARLIRICIHNRRTFFELYRNMLRGIKEAVGSS</sequence>
<feature type="compositionally biased region" description="Polar residues" evidence="2">
    <location>
        <begin position="54"/>
        <end position="65"/>
    </location>
</feature>
<dbReference type="PANTHER" id="PTHR12832">
    <property type="entry name" value="TESTIS-SPECIFIC PROTEIN PBS13 T-COMPLEX 11"/>
    <property type="match status" value="1"/>
</dbReference>
<keyword evidence="4" id="KW-1185">Reference proteome</keyword>
<dbReference type="Proteomes" id="UP001303046">
    <property type="component" value="Unassembled WGS sequence"/>
</dbReference>
<feature type="compositionally biased region" description="Basic and acidic residues" evidence="2">
    <location>
        <begin position="302"/>
        <end position="311"/>
    </location>
</feature>
<protein>
    <recommendedName>
        <fullName evidence="5">T-complex protein 11</fullName>
    </recommendedName>
</protein>
<dbReference type="InterPro" id="IPR008862">
    <property type="entry name" value="Tcp11"/>
</dbReference>
<name>A0ABR1CGM0_NECAM</name>
<comment type="similarity">
    <text evidence="1">Belongs to the TCP11 family.</text>
</comment>
<gene>
    <name evidence="3" type="primary">Necator_chrII.g7768</name>
    <name evidence="3" type="ORF">RB195_019974</name>
</gene>
<comment type="caution">
    <text evidence="3">The sequence shown here is derived from an EMBL/GenBank/DDBJ whole genome shotgun (WGS) entry which is preliminary data.</text>
</comment>
<dbReference type="PANTHER" id="PTHR12832:SF11">
    <property type="entry name" value="LD23868P"/>
    <property type="match status" value="1"/>
</dbReference>
<feature type="region of interest" description="Disordered" evidence="2">
    <location>
        <begin position="1"/>
        <end position="68"/>
    </location>
</feature>
<feature type="region of interest" description="Disordered" evidence="2">
    <location>
        <begin position="296"/>
        <end position="320"/>
    </location>
</feature>
<evidence type="ECO:0000313" key="4">
    <source>
        <dbReference type="Proteomes" id="UP001303046"/>
    </source>
</evidence>
<evidence type="ECO:0000256" key="1">
    <source>
        <dbReference type="ARBA" id="ARBA00010954"/>
    </source>
</evidence>
<evidence type="ECO:0000256" key="2">
    <source>
        <dbReference type="SAM" id="MobiDB-lite"/>
    </source>
</evidence>
<dbReference type="Pfam" id="PF05794">
    <property type="entry name" value="Tcp11"/>
    <property type="match status" value="1"/>
</dbReference>
<organism evidence="3 4">
    <name type="scientific">Necator americanus</name>
    <name type="common">Human hookworm</name>
    <dbReference type="NCBI Taxonomy" id="51031"/>
    <lineage>
        <taxon>Eukaryota</taxon>
        <taxon>Metazoa</taxon>
        <taxon>Ecdysozoa</taxon>
        <taxon>Nematoda</taxon>
        <taxon>Chromadorea</taxon>
        <taxon>Rhabditida</taxon>
        <taxon>Rhabditina</taxon>
        <taxon>Rhabditomorpha</taxon>
        <taxon>Strongyloidea</taxon>
        <taxon>Ancylostomatidae</taxon>
        <taxon>Bunostominae</taxon>
        <taxon>Necator</taxon>
    </lineage>
</organism>
<reference evidence="3 4" key="1">
    <citation type="submission" date="2023-08" db="EMBL/GenBank/DDBJ databases">
        <title>A Necator americanus chromosomal reference genome.</title>
        <authorList>
            <person name="Ilik V."/>
            <person name="Petrzelkova K.J."/>
            <person name="Pardy F."/>
            <person name="Fuh T."/>
            <person name="Niatou-Singa F.S."/>
            <person name="Gouil Q."/>
            <person name="Baker L."/>
            <person name="Ritchie M.E."/>
            <person name="Jex A.R."/>
            <person name="Gazzola D."/>
            <person name="Li H."/>
            <person name="Toshio Fujiwara R."/>
            <person name="Zhan B."/>
            <person name="Aroian R.V."/>
            <person name="Pafco B."/>
            <person name="Schwarz E.M."/>
        </authorList>
    </citation>
    <scope>NUCLEOTIDE SEQUENCE [LARGE SCALE GENOMIC DNA]</scope>
    <source>
        <strain evidence="3 4">Aroian</strain>
        <tissue evidence="3">Whole animal</tissue>
    </source>
</reference>
<dbReference type="EMBL" id="JAVFWL010000002">
    <property type="protein sequence ID" value="KAK6737589.1"/>
    <property type="molecule type" value="Genomic_DNA"/>
</dbReference>